<proteinExistence type="predicted"/>
<dbReference type="AlphaFoldDB" id="A0A656YXE3"/>
<sequence length="71" mass="8166">MAKDSELLKDLLENIPDSVYFKNRDAEFVRVSKSKAEHLNTNMDSIIGKTDFDFYPEEQAQAGYSPFPIHL</sequence>
<organism evidence="2 3">
    <name type="scientific">candidate division MSBL1 archaeon SCGC-AAA259J03</name>
    <dbReference type="NCBI Taxonomy" id="1698269"/>
    <lineage>
        <taxon>Archaea</taxon>
        <taxon>Methanobacteriati</taxon>
        <taxon>Methanobacteriota</taxon>
        <taxon>candidate division MSBL1</taxon>
    </lineage>
</organism>
<name>A0A656YXE3_9EURY</name>
<dbReference type="Proteomes" id="UP000070257">
    <property type="component" value="Unassembled WGS sequence"/>
</dbReference>
<reference evidence="2 3" key="1">
    <citation type="journal article" date="2016" name="Sci. Rep.">
        <title>Metabolic traits of an uncultured archaeal lineage -MSBL1- from brine pools of the Red Sea.</title>
        <authorList>
            <person name="Mwirichia R."/>
            <person name="Alam I."/>
            <person name="Rashid M."/>
            <person name="Vinu M."/>
            <person name="Ba-Alawi W."/>
            <person name="Anthony Kamau A."/>
            <person name="Kamanda Ngugi D."/>
            <person name="Goker M."/>
            <person name="Klenk H.P."/>
            <person name="Bajic V."/>
            <person name="Stingl U."/>
        </authorList>
    </citation>
    <scope>NUCLEOTIDE SEQUENCE [LARGE SCALE GENOMIC DNA]</scope>
    <source>
        <strain evidence="2">SCGC-AAA259J03</strain>
    </source>
</reference>
<dbReference type="InterPro" id="IPR035965">
    <property type="entry name" value="PAS-like_dom_sf"/>
</dbReference>
<feature type="domain" description="PAS" evidence="1">
    <location>
        <begin position="4"/>
        <end position="58"/>
    </location>
</feature>
<accession>A0A656YXE3</accession>
<evidence type="ECO:0000313" key="3">
    <source>
        <dbReference type="Proteomes" id="UP000070257"/>
    </source>
</evidence>
<protein>
    <recommendedName>
        <fullName evidence="1">PAS domain-containing protein</fullName>
    </recommendedName>
</protein>
<dbReference type="SUPFAM" id="SSF55785">
    <property type="entry name" value="PYP-like sensor domain (PAS domain)"/>
    <property type="match status" value="1"/>
</dbReference>
<dbReference type="InterPro" id="IPR000014">
    <property type="entry name" value="PAS"/>
</dbReference>
<dbReference type="EMBL" id="LHXT01000012">
    <property type="protein sequence ID" value="KXA98621.1"/>
    <property type="molecule type" value="Genomic_DNA"/>
</dbReference>
<dbReference type="PROSITE" id="PS50112">
    <property type="entry name" value="PAS"/>
    <property type="match status" value="1"/>
</dbReference>
<keyword evidence="3" id="KW-1185">Reference proteome</keyword>
<gene>
    <name evidence="2" type="ORF">AKJ39_01345</name>
</gene>
<dbReference type="InterPro" id="IPR013656">
    <property type="entry name" value="PAS_4"/>
</dbReference>
<evidence type="ECO:0000259" key="1">
    <source>
        <dbReference type="PROSITE" id="PS50112"/>
    </source>
</evidence>
<dbReference type="Pfam" id="PF08448">
    <property type="entry name" value="PAS_4"/>
    <property type="match status" value="1"/>
</dbReference>
<evidence type="ECO:0000313" key="2">
    <source>
        <dbReference type="EMBL" id="KXA98621.1"/>
    </source>
</evidence>
<comment type="caution">
    <text evidence="2">The sequence shown here is derived from an EMBL/GenBank/DDBJ whole genome shotgun (WGS) entry which is preliminary data.</text>
</comment>
<dbReference type="Gene3D" id="3.30.450.20">
    <property type="entry name" value="PAS domain"/>
    <property type="match status" value="1"/>
</dbReference>